<reference evidence="1" key="1">
    <citation type="submission" date="2024-05" db="EMBL/GenBank/DDBJ databases">
        <title>Planctomycetes of the genus Singulisphaera possess chitinolytic capabilities.</title>
        <authorList>
            <person name="Ivanova A."/>
        </authorList>
    </citation>
    <scope>NUCLEOTIDE SEQUENCE</scope>
    <source>
        <strain evidence="1">Ch08T</strain>
    </source>
</reference>
<dbReference type="PANTHER" id="PTHR43737">
    <property type="entry name" value="BLL7424 PROTEIN"/>
    <property type="match status" value="1"/>
</dbReference>
<dbReference type="EMBL" id="CP155447">
    <property type="protein sequence ID" value="XBH06210.1"/>
    <property type="molecule type" value="Genomic_DNA"/>
</dbReference>
<dbReference type="InterPro" id="IPR017850">
    <property type="entry name" value="Alkaline_phosphatase_core_sf"/>
</dbReference>
<dbReference type="SUPFAM" id="SSF53649">
    <property type="entry name" value="Alkaline phosphatase-like"/>
    <property type="match status" value="1"/>
</dbReference>
<dbReference type="RefSeq" id="WP_406699060.1">
    <property type="nucleotide sequence ID" value="NZ_CP155447.1"/>
</dbReference>
<dbReference type="AlphaFoldDB" id="A0AAU7CM93"/>
<name>A0AAU7CM93_9BACT</name>
<dbReference type="InterPro" id="IPR010869">
    <property type="entry name" value="DUF1501"/>
</dbReference>
<evidence type="ECO:0000313" key="1">
    <source>
        <dbReference type="EMBL" id="XBH06210.1"/>
    </source>
</evidence>
<proteinExistence type="predicted"/>
<protein>
    <submittedName>
        <fullName evidence="1">DUF1501 domain-containing protein</fullName>
    </submittedName>
</protein>
<organism evidence="1">
    <name type="scientific">Singulisphaera sp. Ch08</name>
    <dbReference type="NCBI Taxonomy" id="3120278"/>
    <lineage>
        <taxon>Bacteria</taxon>
        <taxon>Pseudomonadati</taxon>
        <taxon>Planctomycetota</taxon>
        <taxon>Planctomycetia</taxon>
        <taxon>Isosphaerales</taxon>
        <taxon>Isosphaeraceae</taxon>
        <taxon>Singulisphaera</taxon>
    </lineage>
</organism>
<dbReference type="InterPro" id="IPR006311">
    <property type="entry name" value="TAT_signal"/>
</dbReference>
<gene>
    <name evidence="1" type="ORF">V5E97_09290</name>
</gene>
<accession>A0AAU7CM93</accession>
<sequence length="468" mass="50899">MFNPYAPGPTGGRLSRRQALRSVSAGFGYLALADLLGQTVPKSARAADQSSPAIPGPLAPKAPHFPAKAKRVIFLFMQGAMSQMDTFEYKPQLQKDDGKIGQGGGTLTASKFKFKQYGQTGTWISELLPNIAKHVDDFCFIKGLHTDTPAHPEAVIQLHTGAALASLTRPSIGSWLMYGLGTENQDLPGYITINPSPNFGGAINYGSAFLPAHFQGTRISDTGYLPNLKAQVTTKLQRKQLDFLQSMNRDLGTNPSAPEQLDGIIESYELAFKMQGKVPELLDIASEPEHVREAYGVKDGPEGSFARQCLMARRLSEAGVRFVEICQPGWDQHNNLHKDLIKNSKAVDQATSALLTDLGQRGMLDDTLVIFGSEFGRLPTAQGPDGRDHNITGYPMILTGAGVKKGFTYGATDEYGQTAVAGRMHTNDLHATLLALMGLDHERLTYRYAGRDFRLTDVAGNVVREIFA</sequence>
<dbReference type="PANTHER" id="PTHR43737:SF1">
    <property type="entry name" value="DUF1501 DOMAIN-CONTAINING PROTEIN"/>
    <property type="match status" value="1"/>
</dbReference>
<dbReference type="Gene3D" id="3.40.720.10">
    <property type="entry name" value="Alkaline Phosphatase, subunit A"/>
    <property type="match status" value="1"/>
</dbReference>
<dbReference type="PROSITE" id="PS51318">
    <property type="entry name" value="TAT"/>
    <property type="match status" value="1"/>
</dbReference>
<dbReference type="Pfam" id="PF07394">
    <property type="entry name" value="DUF1501"/>
    <property type="match status" value="1"/>
</dbReference>